<evidence type="ECO:0000256" key="1">
    <source>
        <dbReference type="SAM" id="MobiDB-lite"/>
    </source>
</evidence>
<name>A0A2B7WK91_9EURO</name>
<sequence>MPEDKGIQQSVESEGFQALTQEAVATTRQWDISQAVDAAIADHAAEELRRSPASSPAQSQGPEPYFPFRTLEKMPAARNVVNAWMTNESNIERVARKFKTDIASQPTGLLSEWYPIIINSMPRPGTLRGIAPDKKKVAVIVAVGKLSPSNGLFLGEDIEMDSGQDVVFGGGEPITFPGSGGGLAILLLLNV</sequence>
<gene>
    <name evidence="2" type="ORF">AJ79_09312</name>
</gene>
<dbReference type="OrthoDB" id="4206915at2759"/>
<reference evidence="2 3" key="1">
    <citation type="submission" date="2017-10" db="EMBL/GenBank/DDBJ databases">
        <title>Comparative genomics in systemic dimorphic fungi from Ajellomycetaceae.</title>
        <authorList>
            <person name="Munoz J.F."/>
            <person name="Mcewen J.G."/>
            <person name="Clay O.K."/>
            <person name="Cuomo C.A."/>
        </authorList>
    </citation>
    <scope>NUCLEOTIDE SEQUENCE [LARGE SCALE GENOMIC DNA]</scope>
    <source>
        <strain evidence="2 3">UAMH5409</strain>
    </source>
</reference>
<proteinExistence type="predicted"/>
<dbReference type="AlphaFoldDB" id="A0A2B7WK91"/>
<feature type="compositionally biased region" description="Low complexity" evidence="1">
    <location>
        <begin position="51"/>
        <end position="60"/>
    </location>
</feature>
<evidence type="ECO:0000313" key="3">
    <source>
        <dbReference type="Proteomes" id="UP000223968"/>
    </source>
</evidence>
<comment type="caution">
    <text evidence="2">The sequence shown here is derived from an EMBL/GenBank/DDBJ whole genome shotgun (WGS) entry which is preliminary data.</text>
</comment>
<accession>A0A2B7WK91</accession>
<protein>
    <submittedName>
        <fullName evidence="2">Uncharacterized protein</fullName>
    </submittedName>
</protein>
<dbReference type="Proteomes" id="UP000223968">
    <property type="component" value="Unassembled WGS sequence"/>
</dbReference>
<dbReference type="EMBL" id="PDNB01000255">
    <property type="protein sequence ID" value="PGG97175.1"/>
    <property type="molecule type" value="Genomic_DNA"/>
</dbReference>
<keyword evidence="3" id="KW-1185">Reference proteome</keyword>
<evidence type="ECO:0000313" key="2">
    <source>
        <dbReference type="EMBL" id="PGG97175.1"/>
    </source>
</evidence>
<organism evidence="2 3">
    <name type="scientific">Helicocarpus griseus UAMH5409</name>
    <dbReference type="NCBI Taxonomy" id="1447875"/>
    <lineage>
        <taxon>Eukaryota</taxon>
        <taxon>Fungi</taxon>
        <taxon>Dikarya</taxon>
        <taxon>Ascomycota</taxon>
        <taxon>Pezizomycotina</taxon>
        <taxon>Eurotiomycetes</taxon>
        <taxon>Eurotiomycetidae</taxon>
        <taxon>Onygenales</taxon>
        <taxon>Ajellomycetaceae</taxon>
        <taxon>Helicocarpus</taxon>
    </lineage>
</organism>
<feature type="region of interest" description="Disordered" evidence="1">
    <location>
        <begin position="43"/>
        <end position="64"/>
    </location>
</feature>